<dbReference type="Pfam" id="PF00431">
    <property type="entry name" value="CUB"/>
    <property type="match status" value="1"/>
</dbReference>
<name>A0A7D9JGP2_PARCT</name>
<keyword evidence="5" id="KW-1185">Reference proteome</keyword>
<comment type="caution">
    <text evidence="4">The sequence shown here is derived from an EMBL/GenBank/DDBJ whole genome shotgun (WGS) entry which is preliminary data.</text>
</comment>
<evidence type="ECO:0000313" key="5">
    <source>
        <dbReference type="Proteomes" id="UP001152795"/>
    </source>
</evidence>
<evidence type="ECO:0000313" key="4">
    <source>
        <dbReference type="EMBL" id="CAB4029158.1"/>
    </source>
</evidence>
<sequence>GCRYDKLIISGGLSKEFCGSTTPALFVVGLNVVTLTIVTDLTNEQSGFDLNFIASRKTGLPSAVYSVCPNRTITPSSIGRVHSPGFADNYGANLNCKLTLNMPSNKDVEIFYNFYDIEYAARCGKDRLAIEGKSFNDFVCGVRSAGRVATYNGGNVSFHFTTDGSRSGRGFMLTYKFIDKPVP</sequence>
<dbReference type="PROSITE" id="PS01180">
    <property type="entry name" value="CUB"/>
    <property type="match status" value="1"/>
</dbReference>
<dbReference type="CDD" id="cd00041">
    <property type="entry name" value="CUB"/>
    <property type="match status" value="1"/>
</dbReference>
<dbReference type="PANTHER" id="PTHR24251">
    <property type="entry name" value="OVOCHYMASE-RELATED"/>
    <property type="match status" value="1"/>
</dbReference>
<dbReference type="SUPFAM" id="SSF49854">
    <property type="entry name" value="Spermadhesin, CUB domain"/>
    <property type="match status" value="2"/>
</dbReference>
<feature type="non-terminal residue" evidence="4">
    <location>
        <position position="183"/>
    </location>
</feature>
<evidence type="ECO:0000256" key="1">
    <source>
        <dbReference type="ARBA" id="ARBA00022737"/>
    </source>
</evidence>
<organism evidence="4 5">
    <name type="scientific">Paramuricea clavata</name>
    <name type="common">Red gorgonian</name>
    <name type="synonym">Violescent sea-whip</name>
    <dbReference type="NCBI Taxonomy" id="317549"/>
    <lineage>
        <taxon>Eukaryota</taxon>
        <taxon>Metazoa</taxon>
        <taxon>Cnidaria</taxon>
        <taxon>Anthozoa</taxon>
        <taxon>Octocorallia</taxon>
        <taxon>Malacalcyonacea</taxon>
        <taxon>Plexauridae</taxon>
        <taxon>Paramuricea</taxon>
    </lineage>
</organism>
<dbReference type="Gene3D" id="2.60.120.290">
    <property type="entry name" value="Spermadhesin, CUB domain"/>
    <property type="match status" value="1"/>
</dbReference>
<dbReference type="SMART" id="SM00042">
    <property type="entry name" value="CUB"/>
    <property type="match status" value="1"/>
</dbReference>
<gene>
    <name evidence="4" type="ORF">PACLA_8A057498</name>
</gene>
<accession>A0A7D9JGP2</accession>
<comment type="caution">
    <text evidence="3">Lacks conserved residue(s) required for the propagation of feature annotation.</text>
</comment>
<feature type="non-terminal residue" evidence="4">
    <location>
        <position position="1"/>
    </location>
</feature>
<keyword evidence="1" id="KW-0677">Repeat</keyword>
<protein>
    <submittedName>
        <fullName evidence="4">Uncharacterized protein</fullName>
    </submittedName>
</protein>
<evidence type="ECO:0000256" key="2">
    <source>
        <dbReference type="ARBA" id="ARBA00023157"/>
    </source>
</evidence>
<dbReference type="OrthoDB" id="6345439at2759"/>
<keyword evidence="2 3" id="KW-1015">Disulfide bond</keyword>
<dbReference type="EMBL" id="CACRXK020015983">
    <property type="protein sequence ID" value="CAB4029158.1"/>
    <property type="molecule type" value="Genomic_DNA"/>
</dbReference>
<reference evidence="4" key="1">
    <citation type="submission" date="2020-04" db="EMBL/GenBank/DDBJ databases">
        <authorList>
            <person name="Alioto T."/>
            <person name="Alioto T."/>
            <person name="Gomez Garrido J."/>
        </authorList>
    </citation>
    <scope>NUCLEOTIDE SEQUENCE</scope>
    <source>
        <strain evidence="4">A484AB</strain>
    </source>
</reference>
<dbReference type="InterPro" id="IPR035914">
    <property type="entry name" value="Sperma_CUB_dom_sf"/>
</dbReference>
<proteinExistence type="predicted"/>
<dbReference type="Proteomes" id="UP001152795">
    <property type="component" value="Unassembled WGS sequence"/>
</dbReference>
<feature type="disulfide bond" evidence="3">
    <location>
        <begin position="123"/>
        <end position="140"/>
    </location>
</feature>
<evidence type="ECO:0000256" key="3">
    <source>
        <dbReference type="PROSITE-ProRule" id="PRU00059"/>
    </source>
</evidence>
<dbReference type="AlphaFoldDB" id="A0A7D9JGP2"/>
<dbReference type="InterPro" id="IPR000859">
    <property type="entry name" value="CUB_dom"/>
</dbReference>